<keyword evidence="5" id="KW-1003">Cell membrane</keyword>
<keyword evidence="11" id="KW-0175">Coiled coil</keyword>
<evidence type="ECO:0000256" key="11">
    <source>
        <dbReference type="SAM" id="Coils"/>
    </source>
</evidence>
<keyword evidence="9" id="KW-0472">Membrane</keyword>
<evidence type="ECO:0000256" key="10">
    <source>
        <dbReference type="ARBA" id="ARBA00023225"/>
    </source>
</evidence>
<evidence type="ECO:0000256" key="4">
    <source>
        <dbReference type="ARBA" id="ARBA00022448"/>
    </source>
</evidence>
<evidence type="ECO:0000256" key="7">
    <source>
        <dbReference type="ARBA" id="ARBA00022795"/>
    </source>
</evidence>
<keyword evidence="6" id="KW-0145">Chemotaxis</keyword>
<dbReference type="InterPro" id="IPR053716">
    <property type="entry name" value="Flag_assembly_chemotaxis_eff"/>
</dbReference>
<dbReference type="Pfam" id="PF02050">
    <property type="entry name" value="FliJ"/>
    <property type="match status" value="1"/>
</dbReference>
<proteinExistence type="inferred from homology"/>
<dbReference type="EMBL" id="BSPQ01000001">
    <property type="protein sequence ID" value="GLS89461.1"/>
    <property type="molecule type" value="Genomic_DNA"/>
</dbReference>
<dbReference type="Proteomes" id="UP001157353">
    <property type="component" value="Unassembled WGS sequence"/>
</dbReference>
<reference evidence="13" key="1">
    <citation type="journal article" date="2019" name="Int. J. Syst. Evol. Microbiol.">
        <title>The Global Catalogue of Microorganisms (GCM) 10K type strain sequencing project: providing services to taxonomists for standard genome sequencing and annotation.</title>
        <authorList>
            <consortium name="The Broad Institute Genomics Platform"/>
            <consortium name="The Broad Institute Genome Sequencing Center for Infectious Disease"/>
            <person name="Wu L."/>
            <person name="Ma J."/>
        </authorList>
    </citation>
    <scope>NUCLEOTIDE SEQUENCE [LARGE SCALE GENOMIC DNA]</scope>
    <source>
        <strain evidence="13">NBRC 103166</strain>
    </source>
</reference>
<evidence type="ECO:0000256" key="8">
    <source>
        <dbReference type="ARBA" id="ARBA00022927"/>
    </source>
</evidence>
<dbReference type="PANTHER" id="PTHR38786">
    <property type="entry name" value="FLAGELLAR FLIJ PROTEIN"/>
    <property type="match status" value="1"/>
</dbReference>
<dbReference type="PRINTS" id="PR01004">
    <property type="entry name" value="FLGFLIJ"/>
</dbReference>
<name>A0ABQ6DXJ3_9GAMM</name>
<organism evidence="12 13">
    <name type="scientific">Psychromonas marina</name>
    <dbReference type="NCBI Taxonomy" id="88364"/>
    <lineage>
        <taxon>Bacteria</taxon>
        <taxon>Pseudomonadati</taxon>
        <taxon>Pseudomonadota</taxon>
        <taxon>Gammaproteobacteria</taxon>
        <taxon>Alteromonadales</taxon>
        <taxon>Psychromonadaceae</taxon>
        <taxon>Psychromonas</taxon>
    </lineage>
</organism>
<dbReference type="PANTHER" id="PTHR38786:SF1">
    <property type="entry name" value="FLAGELLAR FLIJ PROTEIN"/>
    <property type="match status" value="1"/>
</dbReference>
<dbReference type="Gene3D" id="1.10.287.1700">
    <property type="match status" value="1"/>
</dbReference>
<evidence type="ECO:0000256" key="5">
    <source>
        <dbReference type="ARBA" id="ARBA00022475"/>
    </source>
</evidence>
<accession>A0ABQ6DXJ3</accession>
<keyword evidence="4" id="KW-0813">Transport</keyword>
<comment type="caution">
    <text evidence="12">The sequence shown here is derived from an EMBL/GenBank/DDBJ whole genome shotgun (WGS) entry which is preliminary data.</text>
</comment>
<protein>
    <recommendedName>
        <fullName evidence="3">Flagellar FliJ protein</fullName>
    </recommendedName>
</protein>
<evidence type="ECO:0000313" key="13">
    <source>
        <dbReference type="Proteomes" id="UP001157353"/>
    </source>
</evidence>
<keyword evidence="7" id="KW-1005">Bacterial flagellum biogenesis</keyword>
<comment type="subcellular location">
    <subcellularLocation>
        <location evidence="1">Cell membrane</location>
        <topology evidence="1">Peripheral membrane protein</topology>
        <orientation evidence="1">Cytoplasmic side</orientation>
    </subcellularLocation>
</comment>
<dbReference type="RefSeq" id="WP_284202579.1">
    <property type="nucleotide sequence ID" value="NZ_BSPQ01000001.1"/>
</dbReference>
<dbReference type="InterPro" id="IPR012823">
    <property type="entry name" value="Flagell_FliJ"/>
</dbReference>
<keyword evidence="8" id="KW-0653">Protein transport</keyword>
<evidence type="ECO:0000256" key="1">
    <source>
        <dbReference type="ARBA" id="ARBA00004413"/>
    </source>
</evidence>
<evidence type="ECO:0000313" key="12">
    <source>
        <dbReference type="EMBL" id="GLS89461.1"/>
    </source>
</evidence>
<feature type="coiled-coil region" evidence="11">
    <location>
        <begin position="10"/>
        <end position="41"/>
    </location>
</feature>
<evidence type="ECO:0000256" key="2">
    <source>
        <dbReference type="ARBA" id="ARBA00010004"/>
    </source>
</evidence>
<gene>
    <name evidence="12" type="ORF">GCM10007916_05280</name>
</gene>
<evidence type="ECO:0000256" key="9">
    <source>
        <dbReference type="ARBA" id="ARBA00023136"/>
    </source>
</evidence>
<evidence type="ECO:0000256" key="6">
    <source>
        <dbReference type="ARBA" id="ARBA00022500"/>
    </source>
</evidence>
<keyword evidence="10" id="KW-1006">Bacterial flagellum protein export</keyword>
<keyword evidence="13" id="KW-1185">Reference proteome</keyword>
<dbReference type="InterPro" id="IPR018006">
    <property type="entry name" value="Flag_FliJ_proteobac"/>
</dbReference>
<dbReference type="NCBIfam" id="TIGR02473">
    <property type="entry name" value="flagell_FliJ"/>
    <property type="match status" value="1"/>
</dbReference>
<dbReference type="InterPro" id="IPR052570">
    <property type="entry name" value="FliJ"/>
</dbReference>
<comment type="similarity">
    <text evidence="2">Belongs to the FliJ family.</text>
</comment>
<evidence type="ECO:0000256" key="3">
    <source>
        <dbReference type="ARBA" id="ARBA00020392"/>
    </source>
</evidence>
<sequence length="150" mass="17633">MSRDALQLVYEQREKQVNQALKAYQHAQQALFEQRQQLQNLHQYRRQYTNQLSEKGSQGVSIADLGKYQQFIVQIDQGVTQHQQGMVKFEYDVQAHKKMWIEAQVNHKALGMLLEKKAKKKLALADKKEQMLLDEFATFQYFQKQSQSGL</sequence>